<feature type="region of interest" description="Disordered" evidence="1">
    <location>
        <begin position="454"/>
        <end position="485"/>
    </location>
</feature>
<feature type="region of interest" description="Disordered" evidence="1">
    <location>
        <begin position="327"/>
        <end position="346"/>
    </location>
</feature>
<dbReference type="OrthoDB" id="5273928at2759"/>
<reference evidence="2 3" key="1">
    <citation type="submission" date="2014-04" db="EMBL/GenBank/DDBJ databases">
        <authorList>
            <consortium name="DOE Joint Genome Institute"/>
            <person name="Kuo A."/>
            <person name="Martino E."/>
            <person name="Perotto S."/>
            <person name="Kohler A."/>
            <person name="Nagy L.G."/>
            <person name="Floudas D."/>
            <person name="Copeland A."/>
            <person name="Barry K.W."/>
            <person name="Cichocki N."/>
            <person name="Veneault-Fourrey C."/>
            <person name="LaButti K."/>
            <person name="Lindquist E.A."/>
            <person name="Lipzen A."/>
            <person name="Lundell T."/>
            <person name="Morin E."/>
            <person name="Murat C."/>
            <person name="Sun H."/>
            <person name="Tunlid A."/>
            <person name="Henrissat B."/>
            <person name="Grigoriev I.V."/>
            <person name="Hibbett D.S."/>
            <person name="Martin F."/>
            <person name="Nordberg H.P."/>
            <person name="Cantor M.N."/>
            <person name="Hua S.X."/>
        </authorList>
    </citation>
    <scope>NUCLEOTIDE SEQUENCE [LARGE SCALE GENOMIC DNA]</scope>
    <source>
        <strain evidence="2 3">Zn</strain>
    </source>
</reference>
<evidence type="ECO:0000256" key="1">
    <source>
        <dbReference type="SAM" id="MobiDB-lite"/>
    </source>
</evidence>
<feature type="compositionally biased region" description="Basic and acidic residues" evidence="1">
    <location>
        <begin position="454"/>
        <end position="477"/>
    </location>
</feature>
<dbReference type="Proteomes" id="UP000054321">
    <property type="component" value="Unassembled WGS sequence"/>
</dbReference>
<keyword evidence="3" id="KW-1185">Reference proteome</keyword>
<dbReference type="InParanoid" id="A0A0C3GY21"/>
<dbReference type="EMBL" id="KN832876">
    <property type="protein sequence ID" value="KIN01006.1"/>
    <property type="molecule type" value="Genomic_DNA"/>
</dbReference>
<dbReference type="AlphaFoldDB" id="A0A0C3GY21"/>
<protein>
    <submittedName>
        <fullName evidence="2">Uncharacterized protein</fullName>
    </submittedName>
</protein>
<evidence type="ECO:0000313" key="2">
    <source>
        <dbReference type="EMBL" id="KIN01006.1"/>
    </source>
</evidence>
<reference evidence="3" key="2">
    <citation type="submission" date="2015-01" db="EMBL/GenBank/DDBJ databases">
        <title>Evolutionary Origins and Diversification of the Mycorrhizal Mutualists.</title>
        <authorList>
            <consortium name="DOE Joint Genome Institute"/>
            <consortium name="Mycorrhizal Genomics Consortium"/>
            <person name="Kohler A."/>
            <person name="Kuo A."/>
            <person name="Nagy L.G."/>
            <person name="Floudas D."/>
            <person name="Copeland A."/>
            <person name="Barry K.W."/>
            <person name="Cichocki N."/>
            <person name="Veneault-Fourrey C."/>
            <person name="LaButti K."/>
            <person name="Lindquist E.A."/>
            <person name="Lipzen A."/>
            <person name="Lundell T."/>
            <person name="Morin E."/>
            <person name="Murat C."/>
            <person name="Riley R."/>
            <person name="Ohm R."/>
            <person name="Sun H."/>
            <person name="Tunlid A."/>
            <person name="Henrissat B."/>
            <person name="Grigoriev I.V."/>
            <person name="Hibbett D.S."/>
            <person name="Martin F."/>
        </authorList>
    </citation>
    <scope>NUCLEOTIDE SEQUENCE [LARGE SCALE GENOMIC DNA]</scope>
    <source>
        <strain evidence="3">Zn</strain>
    </source>
</reference>
<dbReference type="HOGENOM" id="CLU_483159_0_0_1"/>
<feature type="compositionally biased region" description="Polar residues" evidence="1">
    <location>
        <begin position="332"/>
        <end position="346"/>
    </location>
</feature>
<gene>
    <name evidence="2" type="ORF">OIDMADRAFT_54147</name>
</gene>
<evidence type="ECO:0000313" key="3">
    <source>
        <dbReference type="Proteomes" id="UP000054321"/>
    </source>
</evidence>
<sequence>MRLLRPQTNLRALPEGNIQDQLQTSKFDKSTGQVYTETTAAIQCSDDRNWTQEKYSQACITDEFGLANHLWEFRRDATTSRKGKPRTLKDIAIQCIVQNISDATLELINCLPSELRRQVWDELKESIAADNPVSFKTWSIFSESLHRDTPDPYLYHFACTIAEPKSPLNVYTAPLASNPLSFITSLNITVPCPVPDLVRLSDITNLAVLEIAYKRAVSDRALGIGDRLIRAWQLAALNSGAFPVLRILRLWDFKNVTERSLSFLNDFPALAVYDVRGCGFGGRSSPPPPLGWTPVSIDSFFNTLTSVYKDHVLSWFRLRNIGAELEPKAEEANSQQSKPPPSFGQNKMTFISRAEVPDILNESGFTPYRLGADMWEEITYRLSPLIGAARNDIDLVRGKYNIGDPVAVQQVLGSSIPMVSLRLGNKRTASSSSRYTTYIRDNLTHPLNASVCESGRKVSEDGRESMHREATKRERQGQDVMQKKKRKLNDLLNSLL</sequence>
<accession>A0A0C3GY21</accession>
<organism evidence="2 3">
    <name type="scientific">Oidiodendron maius (strain Zn)</name>
    <dbReference type="NCBI Taxonomy" id="913774"/>
    <lineage>
        <taxon>Eukaryota</taxon>
        <taxon>Fungi</taxon>
        <taxon>Dikarya</taxon>
        <taxon>Ascomycota</taxon>
        <taxon>Pezizomycotina</taxon>
        <taxon>Leotiomycetes</taxon>
        <taxon>Leotiomycetes incertae sedis</taxon>
        <taxon>Myxotrichaceae</taxon>
        <taxon>Oidiodendron</taxon>
    </lineage>
</organism>
<proteinExistence type="predicted"/>
<name>A0A0C3GY21_OIDMZ</name>